<dbReference type="EMBL" id="MG711463">
    <property type="protein sequence ID" value="AUV56536.1"/>
    <property type="molecule type" value="Genomic_DNA"/>
</dbReference>
<evidence type="ECO:0000313" key="2">
    <source>
        <dbReference type="Proteomes" id="UP000241164"/>
    </source>
</evidence>
<accession>A0A2K9V3A2</accession>
<dbReference type="KEGG" id="vg:54987985"/>
<organism evidence="1 2">
    <name type="scientific">Faecalibacterium phage FP_oengus</name>
    <dbReference type="NCBI Taxonomy" id="2070188"/>
    <lineage>
        <taxon>Viruses</taxon>
        <taxon>Duplodnaviria</taxon>
        <taxon>Heunggongvirae</taxon>
        <taxon>Uroviricota</taxon>
        <taxon>Caudoviricetes</taxon>
        <taxon>Oengusvirus</taxon>
        <taxon>Oengusvirus oengus</taxon>
    </lineage>
</organism>
<dbReference type="RefSeq" id="YP_009797569.1">
    <property type="nucleotide sequence ID" value="NC_047916.1"/>
</dbReference>
<sequence>MLLLDYWLHSGVIVRLAVCFIFSTKSQRPWRLTKGNAEMRNMSKKTWKLRVWNHMTEMQKLDYLLTKAGITHEMERRFPENDKNRPEVYGPGALHDGGYQITVRDKSGTYLWDAVCGWCTYGFPHLLEVCGLALVDHYDVEGWLTARQVTKMWRCRNATQNR</sequence>
<protein>
    <submittedName>
        <fullName evidence="1">Uncharacterized protein</fullName>
    </submittedName>
</protein>
<keyword evidence="2" id="KW-1185">Reference proteome</keyword>
<name>A0A2K9V3A2_9CAUD</name>
<dbReference type="GeneID" id="54987985"/>
<dbReference type="Proteomes" id="UP000241164">
    <property type="component" value="Segment"/>
</dbReference>
<proteinExistence type="predicted"/>
<evidence type="ECO:0000313" key="1">
    <source>
        <dbReference type="EMBL" id="AUV56536.1"/>
    </source>
</evidence>
<reference evidence="1 2" key="1">
    <citation type="submission" date="2017-12" db="EMBL/GenBank/DDBJ databases">
        <title>Phages infecting Faecalibacterium prausnitzii belong to novel viral genera that help decipher intestinal viromes.</title>
        <authorList>
            <person name="Petit M.-A."/>
            <person name="De Paepe M."/>
            <person name="Benevides L."/>
            <person name="Langella P."/>
        </authorList>
    </citation>
    <scope>NUCLEOTIDE SEQUENCE [LARGE SCALE GENOMIC DNA]</scope>
</reference>